<proteinExistence type="predicted"/>
<protein>
    <recommendedName>
        <fullName evidence="2">Terminal beta-(1-&gt;2)-arabinofuranosyltransferase C-terminal domain-containing protein</fullName>
    </recommendedName>
</protein>
<feature type="transmembrane region" description="Helical" evidence="1">
    <location>
        <begin position="228"/>
        <end position="248"/>
    </location>
</feature>
<evidence type="ECO:0000313" key="3">
    <source>
        <dbReference type="EMBL" id="OYN89848.1"/>
    </source>
</evidence>
<feature type="transmembrane region" description="Helical" evidence="1">
    <location>
        <begin position="315"/>
        <end position="333"/>
    </location>
</feature>
<feature type="transmembrane region" description="Helical" evidence="1">
    <location>
        <begin position="339"/>
        <end position="359"/>
    </location>
</feature>
<dbReference type="InterPro" id="IPR058983">
    <property type="entry name" value="AftB_C"/>
</dbReference>
<name>A0A255EE60_9ACTN</name>
<feature type="domain" description="Terminal beta-(1-&gt;2)-arabinofuranosyltransferase C-terminal" evidence="2">
    <location>
        <begin position="462"/>
        <end position="581"/>
    </location>
</feature>
<keyword evidence="4" id="KW-1185">Reference proteome</keyword>
<keyword evidence="1" id="KW-0472">Membrane</keyword>
<dbReference type="Pfam" id="PF26371">
    <property type="entry name" value="AftB_C"/>
    <property type="match status" value="1"/>
</dbReference>
<feature type="transmembrane region" description="Helical" evidence="1">
    <location>
        <begin position="366"/>
        <end position="388"/>
    </location>
</feature>
<feature type="transmembrane region" description="Helical" evidence="1">
    <location>
        <begin position="91"/>
        <end position="114"/>
    </location>
</feature>
<accession>A0A255EE60</accession>
<organism evidence="3 4">
    <name type="scientific">Parenemella sanctibonifatiensis</name>
    <dbReference type="NCBI Taxonomy" id="2016505"/>
    <lineage>
        <taxon>Bacteria</taxon>
        <taxon>Bacillati</taxon>
        <taxon>Actinomycetota</taxon>
        <taxon>Actinomycetes</taxon>
        <taxon>Propionibacteriales</taxon>
        <taxon>Propionibacteriaceae</taxon>
        <taxon>Parenemella</taxon>
    </lineage>
</organism>
<sequence length="587" mass="64746">MNRLAAALGTRPRLSAGALLLPILVVAVAGWIQRWVSDDGWINMRVIMQLQAGNGPVFNIGERVELGTSTLWLYLVWLFDTVAPFGSPQKWSIGLGILLMVAGMAFATLAALRLHDMVRRGGRGAGDPELSTPRGVVVPFGALVFAVLPPVWDFTTSGLETSLTMAWIGASAWLVVRRFDRDPDTVLEVWQPWPVALVIGLGPLVRPDITVLAATFAIVVLIDSRFSVRSWLVGAAVGLGPFLAYEIFRMGYYAALVPNTALAKGASESRWGSGLKYLWDYVGTYALYVPLLIGGTVAVLWLLRRVAPMHDWRTWAMLLVPLAGALIHVVYVVRVGGDFMHARFLLPATFALLVPMFAIQIPERTLRVTFAAATGAMVAWSVTCGVVLRYPYVDFPSPWGIADERGFYTSRVADTTTPKGWKGYETYEIGTRMKAMQEAGEYRYVVQQDGAPYLEMPGTMDRVVLAHHSMGMPSVAAGTEVFLADRYALADPITARTVMPEGFEARAGHAYRDEAWREARYAQPNPDEPQQVKDARVVLQCEPLVELQAAVSEPLTWDRFWRNVTLAPKLTSLRYSHDPATAITEMC</sequence>
<gene>
    <name evidence="3" type="ORF">CGZ91_10080</name>
</gene>
<keyword evidence="1" id="KW-1133">Transmembrane helix</keyword>
<dbReference type="AlphaFoldDB" id="A0A255EE60"/>
<feature type="transmembrane region" description="Helical" evidence="1">
    <location>
        <begin position="195"/>
        <end position="221"/>
    </location>
</feature>
<evidence type="ECO:0000259" key="2">
    <source>
        <dbReference type="Pfam" id="PF26371"/>
    </source>
</evidence>
<evidence type="ECO:0000256" key="1">
    <source>
        <dbReference type="SAM" id="Phobius"/>
    </source>
</evidence>
<dbReference type="EMBL" id="NMVJ01000008">
    <property type="protein sequence ID" value="OYN89848.1"/>
    <property type="molecule type" value="Genomic_DNA"/>
</dbReference>
<feature type="transmembrane region" description="Helical" evidence="1">
    <location>
        <begin position="285"/>
        <end position="303"/>
    </location>
</feature>
<keyword evidence="1" id="KW-0812">Transmembrane</keyword>
<reference evidence="3 4" key="1">
    <citation type="submission" date="2017-07" db="EMBL/GenBank/DDBJ databases">
        <title>Draft whole genome sequences of clinical Proprionibacteriaceae strains.</title>
        <authorList>
            <person name="Bernier A.-M."/>
            <person name="Bernard K."/>
            <person name="Domingo M.-C."/>
        </authorList>
    </citation>
    <scope>NUCLEOTIDE SEQUENCE [LARGE SCALE GENOMIC DNA]</scope>
    <source>
        <strain evidence="3 4">NML 150081</strain>
    </source>
</reference>
<dbReference type="Proteomes" id="UP000216300">
    <property type="component" value="Unassembled WGS sequence"/>
</dbReference>
<comment type="caution">
    <text evidence="3">The sequence shown here is derived from an EMBL/GenBank/DDBJ whole genome shotgun (WGS) entry which is preliminary data.</text>
</comment>
<evidence type="ECO:0000313" key="4">
    <source>
        <dbReference type="Proteomes" id="UP000216300"/>
    </source>
</evidence>
<feature type="transmembrane region" description="Helical" evidence="1">
    <location>
        <begin position="135"/>
        <end position="152"/>
    </location>
</feature>